<proteinExistence type="inferred from homology"/>
<dbReference type="PRINTS" id="PR00080">
    <property type="entry name" value="SDRFAMILY"/>
</dbReference>
<keyword evidence="3" id="KW-1185">Reference proteome</keyword>
<comment type="similarity">
    <text evidence="1">Belongs to the short-chain dehydrogenases/reductases (SDR) family.</text>
</comment>
<protein>
    <submittedName>
        <fullName evidence="2">Agropine synthesis reductase</fullName>
    </submittedName>
</protein>
<accession>A0A917QIQ0</accession>
<evidence type="ECO:0000313" key="3">
    <source>
        <dbReference type="Proteomes" id="UP000600449"/>
    </source>
</evidence>
<dbReference type="AlphaFoldDB" id="A0A917QIQ0"/>
<sequence>MTGAPLLTPAGRVVAISGASRGLGRAIAERLHAEGYALSLGVREPDGLVAKLGFDEGRTSAHRYDATDRASAGSWIAQTLARHGRLDGLVNNAGIFRAGSVETSEEDDLDAMWEVNVKGPWRVTRAALPALRASEAGRIVNIASTDGKRVRDHTASLGYVMSKHALVALSHATKHACWEAGVRVTALCPGAIETELIASVPGATPAGNRLDPDTVAETVALLMRLPAAATISELVLNTRLESTL</sequence>
<evidence type="ECO:0000313" key="2">
    <source>
        <dbReference type="EMBL" id="GGK50851.1"/>
    </source>
</evidence>
<dbReference type="Gene3D" id="3.40.50.720">
    <property type="entry name" value="NAD(P)-binding Rossmann-like Domain"/>
    <property type="match status" value="1"/>
</dbReference>
<name>A0A917QIQ0_9HYPH</name>
<dbReference type="PANTHER" id="PTHR43976:SF20">
    <property type="entry name" value="AGROPINE SYNTHESIS REDUCTASE"/>
    <property type="match status" value="1"/>
</dbReference>
<comment type="caution">
    <text evidence="2">The sequence shown here is derived from an EMBL/GenBank/DDBJ whole genome shotgun (WGS) entry which is preliminary data.</text>
</comment>
<organism evidence="2 3">
    <name type="scientific">Salinarimonas ramus</name>
    <dbReference type="NCBI Taxonomy" id="690164"/>
    <lineage>
        <taxon>Bacteria</taxon>
        <taxon>Pseudomonadati</taxon>
        <taxon>Pseudomonadota</taxon>
        <taxon>Alphaproteobacteria</taxon>
        <taxon>Hyphomicrobiales</taxon>
        <taxon>Salinarimonadaceae</taxon>
        <taxon>Salinarimonas</taxon>
    </lineage>
</organism>
<dbReference type="InterPro" id="IPR036291">
    <property type="entry name" value="NAD(P)-bd_dom_sf"/>
</dbReference>
<dbReference type="InterPro" id="IPR002347">
    <property type="entry name" value="SDR_fam"/>
</dbReference>
<dbReference type="SUPFAM" id="SSF51735">
    <property type="entry name" value="NAD(P)-binding Rossmann-fold domains"/>
    <property type="match status" value="1"/>
</dbReference>
<reference evidence="2 3" key="1">
    <citation type="journal article" date="2014" name="Int. J. Syst. Evol. Microbiol.">
        <title>Complete genome sequence of Corynebacterium casei LMG S-19264T (=DSM 44701T), isolated from a smear-ripened cheese.</title>
        <authorList>
            <consortium name="US DOE Joint Genome Institute (JGI-PGF)"/>
            <person name="Walter F."/>
            <person name="Albersmeier A."/>
            <person name="Kalinowski J."/>
            <person name="Ruckert C."/>
        </authorList>
    </citation>
    <scope>NUCLEOTIDE SEQUENCE [LARGE SCALE GENOMIC DNA]</scope>
    <source>
        <strain evidence="2 3">CGMCC 1.9161</strain>
    </source>
</reference>
<evidence type="ECO:0000256" key="1">
    <source>
        <dbReference type="RuleBase" id="RU000363"/>
    </source>
</evidence>
<dbReference type="InterPro" id="IPR051911">
    <property type="entry name" value="SDR_oxidoreductase"/>
</dbReference>
<dbReference type="Pfam" id="PF00106">
    <property type="entry name" value="adh_short"/>
    <property type="match status" value="1"/>
</dbReference>
<dbReference type="PANTHER" id="PTHR43976">
    <property type="entry name" value="SHORT CHAIN DEHYDROGENASE"/>
    <property type="match status" value="1"/>
</dbReference>
<dbReference type="Proteomes" id="UP000600449">
    <property type="component" value="Unassembled WGS sequence"/>
</dbReference>
<dbReference type="PRINTS" id="PR00081">
    <property type="entry name" value="GDHRDH"/>
</dbReference>
<gene>
    <name evidence="2" type="primary">mas1</name>
    <name evidence="2" type="ORF">GCM10011322_42390</name>
</gene>
<dbReference type="RefSeq" id="WP_188915275.1">
    <property type="nucleotide sequence ID" value="NZ_BMMF01000015.1"/>
</dbReference>
<dbReference type="EMBL" id="BMMF01000015">
    <property type="protein sequence ID" value="GGK50851.1"/>
    <property type="molecule type" value="Genomic_DNA"/>
</dbReference>